<comment type="similarity">
    <text evidence="1">Belongs to the UPF0342 family.</text>
</comment>
<protein>
    <recommendedName>
        <fullName evidence="1">UPF0342 protein FEZ33_03325</fullName>
    </recommendedName>
</protein>
<accession>A0A5R9EFG0</accession>
<organism evidence="2 3">
    <name type="scientific">Ruoffia tabacinasalis</name>
    <dbReference type="NCBI Taxonomy" id="87458"/>
    <lineage>
        <taxon>Bacteria</taxon>
        <taxon>Bacillati</taxon>
        <taxon>Bacillota</taxon>
        <taxon>Bacilli</taxon>
        <taxon>Lactobacillales</taxon>
        <taxon>Aerococcaceae</taxon>
        <taxon>Ruoffia</taxon>
    </lineage>
</organism>
<dbReference type="AlphaFoldDB" id="A0A5R9EFG0"/>
<gene>
    <name evidence="2" type="ORF">FEZ33_03325</name>
</gene>
<dbReference type="EMBL" id="VBSP01000007">
    <property type="protein sequence ID" value="TLQ48814.1"/>
    <property type="molecule type" value="Genomic_DNA"/>
</dbReference>
<name>A0A5R9EFG0_9LACT</name>
<comment type="caution">
    <text evidence="2">The sequence shown here is derived from an EMBL/GenBank/DDBJ whole genome shotgun (WGS) entry which is preliminary data.</text>
</comment>
<dbReference type="Proteomes" id="UP000306420">
    <property type="component" value="Unassembled WGS sequence"/>
</dbReference>
<dbReference type="OrthoDB" id="9811402at2"/>
<evidence type="ECO:0000256" key="1">
    <source>
        <dbReference type="HAMAP-Rule" id="MF_01526"/>
    </source>
</evidence>
<dbReference type="HAMAP" id="MF_01526">
    <property type="entry name" value="UPF0342"/>
    <property type="match status" value="1"/>
</dbReference>
<reference evidence="2 3" key="1">
    <citation type="submission" date="2019-05" db="EMBL/GenBank/DDBJ databases">
        <title>The metagenome of a microbial culture collection derived from dairy environment covers the genomic content of the human microbiome.</title>
        <authorList>
            <person name="Roder T."/>
            <person name="Wuthrich D."/>
            <person name="Sattari Z."/>
            <person name="Von Ah U."/>
            <person name="Bar C."/>
            <person name="Ronchi F."/>
            <person name="Macpherson A.J."/>
            <person name="Ganal-Vonarburg S.C."/>
            <person name="Bruggmann R."/>
            <person name="Vergeres G."/>
        </authorList>
    </citation>
    <scope>NUCLEOTIDE SEQUENCE [LARGE SCALE GENOMIC DNA]</scope>
    <source>
        <strain evidence="2 3">FAM 24227</strain>
    </source>
</reference>
<sequence>MTENNNIYDTANQLERDLRALPAYNDLKESVVAIEANDESRELFKEFRAISQQLQQKQMQGEAPTEEEIANIQAMSVKVQEDENINRLMASEQQVSQTINDINQIITKPLNEVYQNMSQ</sequence>
<evidence type="ECO:0000313" key="2">
    <source>
        <dbReference type="EMBL" id="TLQ48814.1"/>
    </source>
</evidence>
<dbReference type="RefSeq" id="WP_138403980.1">
    <property type="nucleotide sequence ID" value="NZ_VBSP01000007.1"/>
</dbReference>
<dbReference type="InterPro" id="IPR010368">
    <property type="entry name" value="Com_YlbF"/>
</dbReference>
<dbReference type="SUPFAM" id="SSF158622">
    <property type="entry name" value="YheA/YmcA-like"/>
    <property type="match status" value="1"/>
</dbReference>
<proteinExistence type="inferred from homology"/>
<evidence type="ECO:0000313" key="3">
    <source>
        <dbReference type="Proteomes" id="UP000306420"/>
    </source>
</evidence>
<dbReference type="Gene3D" id="1.20.1500.10">
    <property type="entry name" value="YheA/YmcA-like"/>
    <property type="match status" value="1"/>
</dbReference>
<dbReference type="Pfam" id="PF06133">
    <property type="entry name" value="Com_YlbF"/>
    <property type="match status" value="1"/>
</dbReference>
<dbReference type="InterPro" id="IPR023378">
    <property type="entry name" value="YheA/YmcA-like_dom_sf"/>
</dbReference>